<gene>
    <name evidence="1" type="ORF">A3A87_07700</name>
</gene>
<name>A0A1F6TYS6_9PROT</name>
<accession>A0A1F6TYS6</accession>
<dbReference type="HAMAP" id="MF_00582">
    <property type="entry name" value="UPF0215"/>
    <property type="match status" value="1"/>
</dbReference>
<dbReference type="PANTHER" id="PTHR39518:SF2">
    <property type="entry name" value="UPF0215 PROTEIN MJ1150"/>
    <property type="match status" value="1"/>
</dbReference>
<organism evidence="1 2">
    <name type="scientific">Candidatus Muproteobacteria bacterium RIFCSPLOWO2_01_FULL_60_18</name>
    <dbReference type="NCBI Taxonomy" id="1817768"/>
    <lineage>
        <taxon>Bacteria</taxon>
        <taxon>Pseudomonadati</taxon>
        <taxon>Pseudomonadota</taxon>
        <taxon>Candidatus Muproteobacteria</taxon>
    </lineage>
</organism>
<comment type="caution">
    <text evidence="1">The sequence shown here is derived from an EMBL/GenBank/DDBJ whole genome shotgun (WGS) entry which is preliminary data.</text>
</comment>
<dbReference type="AlphaFoldDB" id="A0A1F6TYS6"/>
<proteinExistence type="inferred from homology"/>
<dbReference type="STRING" id="1817768.A3A87_07700"/>
<dbReference type="Proteomes" id="UP000179037">
    <property type="component" value="Unassembled WGS sequence"/>
</dbReference>
<dbReference type="EMBL" id="MFTC01000077">
    <property type="protein sequence ID" value="OGI50219.1"/>
    <property type="molecule type" value="Genomic_DNA"/>
</dbReference>
<dbReference type="PANTHER" id="PTHR39518">
    <property type="entry name" value="UPF0215 PROTEIN MJ1150"/>
    <property type="match status" value="1"/>
</dbReference>
<dbReference type="InterPro" id="IPR002802">
    <property type="entry name" value="Endo_dU"/>
</dbReference>
<dbReference type="PIRSF" id="PIRSF006380">
    <property type="entry name" value="UCP006380"/>
    <property type="match status" value="1"/>
</dbReference>
<evidence type="ECO:0000313" key="1">
    <source>
        <dbReference type="EMBL" id="OGI50219.1"/>
    </source>
</evidence>
<sequence>MPRRISHVIGFDDAPFDRAHRGDVLVVGAVYAGARLEGVLSGKVRRDGANSTRTLIRLVSQSRFAAHAQAILLQGIAFAGFNVIDLGELHQALGVPVIAIARKQPGFPAIRRALLQRVPGGRRKWALIEQLGPMEPVAGVFVQRAGISLEKTSELIKRFAVHSRLPEPLRTAHLIAGGIASGESRHRA</sequence>
<dbReference type="Gene3D" id="3.30.2170.10">
    <property type="entry name" value="archaeoglobus fulgidus dsm 4304 superfamily"/>
    <property type="match status" value="1"/>
</dbReference>
<reference evidence="1 2" key="1">
    <citation type="journal article" date="2016" name="Nat. Commun.">
        <title>Thousands of microbial genomes shed light on interconnected biogeochemical processes in an aquifer system.</title>
        <authorList>
            <person name="Anantharaman K."/>
            <person name="Brown C.T."/>
            <person name="Hug L.A."/>
            <person name="Sharon I."/>
            <person name="Castelle C.J."/>
            <person name="Probst A.J."/>
            <person name="Thomas B.C."/>
            <person name="Singh A."/>
            <person name="Wilkins M.J."/>
            <person name="Karaoz U."/>
            <person name="Brodie E.L."/>
            <person name="Williams K.H."/>
            <person name="Hubbard S.S."/>
            <person name="Banfield J.F."/>
        </authorList>
    </citation>
    <scope>NUCLEOTIDE SEQUENCE [LARGE SCALE GENOMIC DNA]</scope>
</reference>
<protein>
    <submittedName>
        <fullName evidence="1">Uncharacterized protein</fullName>
    </submittedName>
</protein>
<dbReference type="Pfam" id="PF01949">
    <property type="entry name" value="Endo_dU"/>
    <property type="match status" value="1"/>
</dbReference>
<evidence type="ECO:0000313" key="2">
    <source>
        <dbReference type="Proteomes" id="UP000179037"/>
    </source>
</evidence>